<dbReference type="Proteomes" id="UP000001784">
    <property type="component" value="Chromosome"/>
</dbReference>
<sequence>MKVRLEKGNLIQILQKVQNITDKKSSMPVLSNVLISSSEQQTVEFSATDLELSLWTQTGGQVETPGSSTVSARKLFEIVRELPQPEVLLEGLPNNKMQILSGRARFELSTIPGEDFPQLNFYRETELVKVDAAALKRALTKTLHSVPADEDSFSIAGTFLHAVNEDSYRFVSSDGHRLSYCEVPKEAFGTLDIREGLIIPRKGVQEILRMLEKEEEVVLGVHEKYVVLRTPSTFLSVQLLDAEFPEYKTIIPEERPFFIMLDLEQFFSALKRSSILSNNVWRHVRFILTKGVLELEAGNPELGNANETLDVEYEGEDFSVAFNIRYLLETIQALDSPRVRFEWVDQFHGGVFVGSEDPGFLSLVMPMVV</sequence>
<feature type="domain" description="DNA polymerase III beta sliding clamp C-terminal" evidence="13">
    <location>
        <begin position="248"/>
        <end position="367"/>
    </location>
</feature>
<dbReference type="SUPFAM" id="SSF55979">
    <property type="entry name" value="DNA clamp"/>
    <property type="match status" value="3"/>
</dbReference>
<evidence type="ECO:0000256" key="4">
    <source>
        <dbReference type="ARBA" id="ARBA00022490"/>
    </source>
</evidence>
<dbReference type="CDD" id="cd00140">
    <property type="entry name" value="beta_clamp"/>
    <property type="match status" value="1"/>
</dbReference>
<evidence type="ECO:0000256" key="6">
    <source>
        <dbReference type="ARBA" id="ARBA00022695"/>
    </source>
</evidence>
<dbReference type="RefSeq" id="WP_011699533.1">
    <property type="nucleotide sequence ID" value="NC_008554.1"/>
</dbReference>
<dbReference type="PIRSF" id="PIRSF000804">
    <property type="entry name" value="DNA_pol_III_b"/>
    <property type="match status" value="1"/>
</dbReference>
<evidence type="ECO:0000259" key="11">
    <source>
        <dbReference type="Pfam" id="PF00712"/>
    </source>
</evidence>
<comment type="subunit">
    <text evidence="10">Forms a ring-shaped head-to-tail homodimer around DNA.</text>
</comment>
<comment type="similarity">
    <text evidence="2 10">Belongs to the beta sliding clamp family.</text>
</comment>
<organism evidence="14 15">
    <name type="scientific">Syntrophobacter fumaroxidans (strain DSM 10017 / MPOB)</name>
    <dbReference type="NCBI Taxonomy" id="335543"/>
    <lineage>
        <taxon>Bacteria</taxon>
        <taxon>Pseudomonadati</taxon>
        <taxon>Thermodesulfobacteriota</taxon>
        <taxon>Syntrophobacteria</taxon>
        <taxon>Syntrophobacterales</taxon>
        <taxon>Syntrophobacteraceae</taxon>
        <taxon>Syntrophobacter</taxon>
    </lineage>
</organism>
<keyword evidence="9" id="KW-0238">DNA-binding</keyword>
<protein>
    <recommendedName>
        <fullName evidence="3 10">Beta sliding clamp</fullName>
    </recommendedName>
</protein>
<feature type="domain" description="DNA polymerase III beta sliding clamp N-terminal" evidence="11">
    <location>
        <begin position="1"/>
        <end position="119"/>
    </location>
</feature>
<evidence type="ECO:0000313" key="14">
    <source>
        <dbReference type="EMBL" id="ABK18366.1"/>
    </source>
</evidence>
<dbReference type="NCBIfam" id="TIGR00663">
    <property type="entry name" value="dnan"/>
    <property type="match status" value="1"/>
</dbReference>
<feature type="domain" description="DNA polymerase III beta sliding clamp central" evidence="12">
    <location>
        <begin position="130"/>
        <end position="246"/>
    </location>
</feature>
<evidence type="ECO:0000256" key="9">
    <source>
        <dbReference type="ARBA" id="ARBA00023125"/>
    </source>
</evidence>
<dbReference type="InParanoid" id="A0LLR4"/>
<evidence type="ECO:0000256" key="10">
    <source>
        <dbReference type="PIRNR" id="PIRNR000804"/>
    </source>
</evidence>
<comment type="subcellular location">
    <subcellularLocation>
        <location evidence="1 10">Cytoplasm</location>
    </subcellularLocation>
</comment>
<dbReference type="SMART" id="SM00480">
    <property type="entry name" value="POL3Bc"/>
    <property type="match status" value="1"/>
</dbReference>
<dbReference type="STRING" id="335543.Sfum_2688"/>
<dbReference type="PANTHER" id="PTHR30478:SF0">
    <property type="entry name" value="BETA SLIDING CLAMP"/>
    <property type="match status" value="1"/>
</dbReference>
<dbReference type="GO" id="GO:0009360">
    <property type="term" value="C:DNA polymerase III complex"/>
    <property type="evidence" value="ECO:0007669"/>
    <property type="project" value="InterPro"/>
</dbReference>
<evidence type="ECO:0000256" key="3">
    <source>
        <dbReference type="ARBA" id="ARBA00021035"/>
    </source>
</evidence>
<dbReference type="AlphaFoldDB" id="A0LLR4"/>
<comment type="function">
    <text evidence="10">Confers DNA tethering and processivity to DNA polymerases and other proteins. Acts as a clamp, forming a ring around DNA (a reaction catalyzed by the clamp-loading complex) which diffuses in an ATP-independent manner freely and bidirectionally along dsDNA. Initially characterized for its ability to contact the catalytic subunit of DNA polymerase III (Pol III), a complex, multichain enzyme responsible for most of the replicative synthesis in bacteria; Pol III exhibits 3'-5' exonuclease proofreading activity. The beta chain is required for initiation of replication as well as for processivity of DNA replication.</text>
</comment>
<dbReference type="GO" id="GO:0008408">
    <property type="term" value="F:3'-5' exonuclease activity"/>
    <property type="evidence" value="ECO:0007669"/>
    <property type="project" value="InterPro"/>
</dbReference>
<dbReference type="OrthoDB" id="8421503at2"/>
<dbReference type="PANTHER" id="PTHR30478">
    <property type="entry name" value="DNA POLYMERASE III SUBUNIT BETA"/>
    <property type="match status" value="1"/>
</dbReference>
<keyword evidence="7 10" id="KW-0235">DNA replication</keyword>
<evidence type="ECO:0000259" key="13">
    <source>
        <dbReference type="Pfam" id="PF02768"/>
    </source>
</evidence>
<dbReference type="Pfam" id="PF02767">
    <property type="entry name" value="DNA_pol3_beta_2"/>
    <property type="match status" value="1"/>
</dbReference>
<evidence type="ECO:0000256" key="8">
    <source>
        <dbReference type="ARBA" id="ARBA00022932"/>
    </source>
</evidence>
<keyword evidence="8 10" id="KW-0239">DNA-directed DNA polymerase</keyword>
<dbReference type="InterPro" id="IPR001001">
    <property type="entry name" value="DNA_polIII_beta"/>
</dbReference>
<accession>A0LLR4</accession>
<dbReference type="GO" id="GO:0003677">
    <property type="term" value="F:DNA binding"/>
    <property type="evidence" value="ECO:0007669"/>
    <property type="project" value="UniProtKB-UniRule"/>
</dbReference>
<gene>
    <name evidence="14" type="ordered locus">Sfum_2688</name>
</gene>
<keyword evidence="15" id="KW-1185">Reference proteome</keyword>
<dbReference type="EMBL" id="CP000478">
    <property type="protein sequence ID" value="ABK18366.1"/>
    <property type="molecule type" value="Genomic_DNA"/>
</dbReference>
<evidence type="ECO:0000256" key="2">
    <source>
        <dbReference type="ARBA" id="ARBA00010752"/>
    </source>
</evidence>
<reference evidence="14 15" key="1">
    <citation type="submission" date="2006-10" db="EMBL/GenBank/DDBJ databases">
        <title>Complete sequence of Syntrophobacter fumaroxidans MPOB.</title>
        <authorList>
            <consortium name="US DOE Joint Genome Institute"/>
            <person name="Copeland A."/>
            <person name="Lucas S."/>
            <person name="Lapidus A."/>
            <person name="Barry K."/>
            <person name="Detter J.C."/>
            <person name="Glavina del Rio T."/>
            <person name="Hammon N."/>
            <person name="Israni S."/>
            <person name="Pitluck S."/>
            <person name="Goltsman E.G."/>
            <person name="Martinez M."/>
            <person name="Schmutz J."/>
            <person name="Larimer F."/>
            <person name="Land M."/>
            <person name="Hauser L."/>
            <person name="Kyrpides N."/>
            <person name="Kim E."/>
            <person name="Boone D.R."/>
            <person name="Brockman F."/>
            <person name="Culley D."/>
            <person name="Ferry J."/>
            <person name="Gunsalus R."/>
            <person name="McInerney M.J."/>
            <person name="Morrison M."/>
            <person name="Plugge C."/>
            <person name="Rohlin L."/>
            <person name="Scholten J."/>
            <person name="Sieber J."/>
            <person name="Stams A.J.M."/>
            <person name="Worm P."/>
            <person name="Henstra A.M."/>
            <person name="Richardson P."/>
        </authorList>
    </citation>
    <scope>NUCLEOTIDE SEQUENCE [LARGE SCALE GENOMIC DNA]</scope>
    <source>
        <strain evidence="15">DSM 10017 / MPOB</strain>
    </source>
</reference>
<dbReference type="InterPro" id="IPR046938">
    <property type="entry name" value="DNA_clamp_sf"/>
</dbReference>
<evidence type="ECO:0000256" key="1">
    <source>
        <dbReference type="ARBA" id="ARBA00004496"/>
    </source>
</evidence>
<keyword evidence="5 10" id="KW-0808">Transferase</keyword>
<dbReference type="HOGENOM" id="CLU_038149_4_2_7"/>
<dbReference type="KEGG" id="sfu:Sfum_2688"/>
<evidence type="ECO:0000256" key="7">
    <source>
        <dbReference type="ARBA" id="ARBA00022705"/>
    </source>
</evidence>
<keyword evidence="6 10" id="KW-0548">Nucleotidyltransferase</keyword>
<dbReference type="Gene3D" id="3.70.10.10">
    <property type="match status" value="1"/>
</dbReference>
<name>A0LLR4_SYNFM</name>
<evidence type="ECO:0000259" key="12">
    <source>
        <dbReference type="Pfam" id="PF02767"/>
    </source>
</evidence>
<keyword evidence="4 10" id="KW-0963">Cytoplasm</keyword>
<dbReference type="InterPro" id="IPR022637">
    <property type="entry name" value="DNA_polIII_beta_cen"/>
</dbReference>
<dbReference type="GO" id="GO:0005737">
    <property type="term" value="C:cytoplasm"/>
    <property type="evidence" value="ECO:0007669"/>
    <property type="project" value="UniProtKB-SubCell"/>
</dbReference>
<dbReference type="FunCoup" id="A0LLR4">
    <property type="interactions" value="393"/>
</dbReference>
<dbReference type="eggNOG" id="COG0592">
    <property type="taxonomic scope" value="Bacteria"/>
</dbReference>
<evidence type="ECO:0000256" key="5">
    <source>
        <dbReference type="ARBA" id="ARBA00022679"/>
    </source>
</evidence>
<dbReference type="Pfam" id="PF02768">
    <property type="entry name" value="DNA_pol3_beta_3"/>
    <property type="match status" value="1"/>
</dbReference>
<dbReference type="GO" id="GO:0006271">
    <property type="term" value="P:DNA strand elongation involved in DNA replication"/>
    <property type="evidence" value="ECO:0007669"/>
    <property type="project" value="TreeGrafter"/>
</dbReference>
<dbReference type="Pfam" id="PF00712">
    <property type="entry name" value="DNA_pol3_beta"/>
    <property type="match status" value="1"/>
</dbReference>
<dbReference type="Gene3D" id="3.10.150.10">
    <property type="entry name" value="DNA Polymerase III, subunit A, domain 2"/>
    <property type="match status" value="1"/>
</dbReference>
<dbReference type="InterPro" id="IPR022634">
    <property type="entry name" value="DNA_polIII_beta_N"/>
</dbReference>
<dbReference type="GO" id="GO:0003887">
    <property type="term" value="F:DNA-directed DNA polymerase activity"/>
    <property type="evidence" value="ECO:0007669"/>
    <property type="project" value="UniProtKB-UniRule"/>
</dbReference>
<evidence type="ECO:0000313" key="15">
    <source>
        <dbReference type="Proteomes" id="UP000001784"/>
    </source>
</evidence>
<proteinExistence type="inferred from homology"/>
<dbReference type="InterPro" id="IPR022635">
    <property type="entry name" value="DNA_polIII_beta_C"/>
</dbReference>